<dbReference type="Pfam" id="PF00941">
    <property type="entry name" value="FAD_binding_5"/>
    <property type="match status" value="1"/>
</dbReference>
<evidence type="ECO:0000259" key="4">
    <source>
        <dbReference type="PROSITE" id="PS51387"/>
    </source>
</evidence>
<organism evidence="5 6">
    <name type="scientific">Candidatus Hakubella thermalkaliphila</name>
    <dbReference type="NCBI Taxonomy" id="2754717"/>
    <lineage>
        <taxon>Bacteria</taxon>
        <taxon>Bacillati</taxon>
        <taxon>Actinomycetota</taxon>
        <taxon>Actinomycetota incertae sedis</taxon>
        <taxon>Candidatus Hakubellales</taxon>
        <taxon>Candidatus Hakubellaceae</taxon>
        <taxon>Candidatus Hakubella</taxon>
    </lineage>
</organism>
<evidence type="ECO:0000256" key="2">
    <source>
        <dbReference type="ARBA" id="ARBA00022827"/>
    </source>
</evidence>
<dbReference type="InterPro" id="IPR016169">
    <property type="entry name" value="FAD-bd_PCMH_sub2"/>
</dbReference>
<dbReference type="EMBL" id="BLRV01000004">
    <property type="protein sequence ID" value="GFP20846.1"/>
    <property type="molecule type" value="Genomic_DNA"/>
</dbReference>
<dbReference type="Gene3D" id="3.30.390.50">
    <property type="entry name" value="CO dehydrogenase flavoprotein, C-terminal domain"/>
    <property type="match status" value="1"/>
</dbReference>
<gene>
    <name evidence="5" type="ORF">HKBW3S06_00073</name>
</gene>
<proteinExistence type="predicted"/>
<dbReference type="Gene3D" id="3.30.43.10">
    <property type="entry name" value="Uridine Diphospho-n-acetylenolpyruvylglucosamine Reductase, domain 2"/>
    <property type="match status" value="1"/>
</dbReference>
<dbReference type="Pfam" id="PF03450">
    <property type="entry name" value="CO_deh_flav_C"/>
    <property type="match status" value="1"/>
</dbReference>
<feature type="domain" description="FAD-binding PCMH-type" evidence="4">
    <location>
        <begin position="1"/>
        <end position="173"/>
    </location>
</feature>
<dbReference type="PANTHER" id="PTHR42659">
    <property type="entry name" value="XANTHINE DEHYDROGENASE SUBUNIT C-RELATED"/>
    <property type="match status" value="1"/>
</dbReference>
<dbReference type="InterPro" id="IPR051312">
    <property type="entry name" value="Diverse_Substr_Oxidored"/>
</dbReference>
<dbReference type="InterPro" id="IPR016166">
    <property type="entry name" value="FAD-bd_PCMH"/>
</dbReference>
<dbReference type="GO" id="GO:0016491">
    <property type="term" value="F:oxidoreductase activity"/>
    <property type="evidence" value="ECO:0007669"/>
    <property type="project" value="UniProtKB-KW"/>
</dbReference>
<sequence length="284" mass="30991">MFEFYQPSSLSELLHLLEEGIPDTCLLAGGTDLLVEYRSGARNISRLIRLAHLSELQDLKCEDGRIKLGAALTYRTVERSSLLREKVPFLVQAAQSIGSPQVRNLGTIGGNLVTASPAGDLAPPLLVLEAQLTLKKKSSSREIPLSSFFMGPKRTLLDPQEVVTEISFALPPENCYQIFYKLGKRNAMAISIASLAALGQAQRGFLTGIKIAVGSVAPTPLRLFHTEGLLQGERLTQALLKEANRRAQEEISPIGDIRGSVEYRREMVGVLLERALSEIAGEVL</sequence>
<keyword evidence="1" id="KW-0285">Flavoprotein</keyword>
<dbReference type="Proteomes" id="UP000580051">
    <property type="component" value="Unassembled WGS sequence"/>
</dbReference>
<dbReference type="SUPFAM" id="SSF56176">
    <property type="entry name" value="FAD-binding/transporter-associated domain-like"/>
    <property type="match status" value="1"/>
</dbReference>
<reference evidence="5 6" key="1">
    <citation type="journal article" date="2020" name="Front. Microbiol.">
        <title>Single-cell genomics of novel Actinobacteria with the Wood-Ljungdahl pathway discovered in a serpentinizing system.</title>
        <authorList>
            <person name="Merino N."/>
            <person name="Kawai M."/>
            <person name="Boyd E.S."/>
            <person name="Colman D.R."/>
            <person name="McGlynn S.E."/>
            <person name="Nealson K.H."/>
            <person name="Kurokawa K."/>
            <person name="Hongoh Y."/>
        </authorList>
    </citation>
    <scope>NUCLEOTIDE SEQUENCE [LARGE SCALE GENOMIC DNA]</scope>
    <source>
        <strain evidence="5 6">S06</strain>
    </source>
</reference>
<protein>
    <submittedName>
        <fullName evidence="5">Xanthine dehydrogenase small subunit</fullName>
    </submittedName>
</protein>
<name>A0A6V8NR15_9ACTN</name>
<dbReference type="InterPro" id="IPR002346">
    <property type="entry name" value="Mopterin_DH_FAD-bd"/>
</dbReference>
<evidence type="ECO:0000256" key="1">
    <source>
        <dbReference type="ARBA" id="ARBA00022630"/>
    </source>
</evidence>
<dbReference type="AlphaFoldDB" id="A0A6V8NR15"/>
<dbReference type="InterPro" id="IPR036683">
    <property type="entry name" value="CO_DH_flav_C_dom_sf"/>
</dbReference>
<evidence type="ECO:0000313" key="5">
    <source>
        <dbReference type="EMBL" id="GFP20846.1"/>
    </source>
</evidence>
<dbReference type="InterPro" id="IPR036318">
    <property type="entry name" value="FAD-bd_PCMH-like_sf"/>
</dbReference>
<dbReference type="InterPro" id="IPR016167">
    <property type="entry name" value="FAD-bd_PCMH_sub1"/>
</dbReference>
<evidence type="ECO:0000256" key="3">
    <source>
        <dbReference type="ARBA" id="ARBA00023002"/>
    </source>
</evidence>
<dbReference type="SUPFAM" id="SSF55447">
    <property type="entry name" value="CO dehydrogenase flavoprotein C-terminal domain-like"/>
    <property type="match status" value="1"/>
</dbReference>
<comment type="caution">
    <text evidence="5">The sequence shown here is derived from an EMBL/GenBank/DDBJ whole genome shotgun (WGS) entry which is preliminary data.</text>
</comment>
<dbReference type="GO" id="GO:0071949">
    <property type="term" value="F:FAD binding"/>
    <property type="evidence" value="ECO:0007669"/>
    <property type="project" value="InterPro"/>
</dbReference>
<evidence type="ECO:0000313" key="6">
    <source>
        <dbReference type="Proteomes" id="UP000580051"/>
    </source>
</evidence>
<dbReference type="Gene3D" id="3.30.465.10">
    <property type="match status" value="1"/>
</dbReference>
<keyword evidence="3" id="KW-0560">Oxidoreductase</keyword>
<dbReference type="SMART" id="SM01092">
    <property type="entry name" value="CO_deh_flav_C"/>
    <property type="match status" value="1"/>
</dbReference>
<dbReference type="PANTHER" id="PTHR42659:SF2">
    <property type="entry name" value="XANTHINE DEHYDROGENASE SUBUNIT C-RELATED"/>
    <property type="match status" value="1"/>
</dbReference>
<dbReference type="PROSITE" id="PS51387">
    <property type="entry name" value="FAD_PCMH"/>
    <property type="match status" value="1"/>
</dbReference>
<dbReference type="InterPro" id="IPR005107">
    <property type="entry name" value="CO_DH_flav_C"/>
</dbReference>
<keyword evidence="2" id="KW-0274">FAD</keyword>
<accession>A0A6V8NR15</accession>